<evidence type="ECO:0000313" key="5">
    <source>
        <dbReference type="EMBL" id="MQQ08878.1"/>
    </source>
</evidence>
<organism evidence="5 6">
    <name type="scientific">Tritonibacter litoralis</name>
    <dbReference type="NCBI Taxonomy" id="2662264"/>
    <lineage>
        <taxon>Bacteria</taxon>
        <taxon>Pseudomonadati</taxon>
        <taxon>Pseudomonadota</taxon>
        <taxon>Alphaproteobacteria</taxon>
        <taxon>Rhodobacterales</taxon>
        <taxon>Paracoccaceae</taxon>
        <taxon>Tritonibacter</taxon>
    </lineage>
</organism>
<dbReference type="InterPro" id="IPR006222">
    <property type="entry name" value="GCVT_N"/>
</dbReference>
<dbReference type="Pfam" id="PF09347">
    <property type="entry name" value="DUF1989"/>
    <property type="match status" value="1"/>
</dbReference>
<dbReference type="GO" id="GO:0005829">
    <property type="term" value="C:cytosol"/>
    <property type="evidence" value="ECO:0007669"/>
    <property type="project" value="TreeGrafter"/>
</dbReference>
<dbReference type="InterPro" id="IPR028896">
    <property type="entry name" value="GcvT/YgfZ/DmdA"/>
</dbReference>
<dbReference type="AlphaFoldDB" id="A0A843YGD6"/>
<evidence type="ECO:0000256" key="1">
    <source>
        <dbReference type="SAM" id="MobiDB-lite"/>
    </source>
</evidence>
<dbReference type="Gene3D" id="3.30.1360.120">
    <property type="entry name" value="Probable tRNA modification gtpase trme, domain 1"/>
    <property type="match status" value="1"/>
</dbReference>
<comment type="caution">
    <text evidence="5">The sequence shown here is derived from an EMBL/GenBank/DDBJ whole genome shotgun (WGS) entry which is preliminary data.</text>
</comment>
<accession>A0A843YGD6</accession>
<sequence length="790" mass="86141">MLDFNALQAARRGPPKPTRARRPVGFARSSGSERHVVPGRGAVLVEIAPGDRLTITNDEGGQIAELLAAHPDGRLDAGLLDVGATHSADGLRTLLGSGEPSLQRLHQGLVQRGIDLFDAQAVVLFESNTPAGTQAEFVAQGAGFVILAAPADAMDVAGQGTATPLSLVIERANPATRPLFDLPDPLADPVLDLRVTSATAQSYRIAAGQYFQIIDVDGRQCTDFQCFDARKLDRGIVRPLDVTTTRTLQHHAYPMPGLHGKYFDQDMTPLVEVIQDTCGRHDAFAMACAAKYYDDIGYPGHANCSDNFNAALAAYDVPARAGWMAANFFFNTSVDDHGQLLADEPWSRPGDYVLLRALTDIVCVSSACPDDTSAANGWNLTDIHIRAYDGKERFQRAAAWRSSPEAEPIMTRETAFHQNFAEMTRDFIDYKGFWLPNSFPQVDATEAYWACREGVVAMDLSALRKFEVTGPDAEALMNWVLTRNVEKLGVGQVVYSAMCYEHGGMIDDGTLFRLGPQNFRWIGGSDEGGEWMRQQARELGLNVMIRSSTDQMHNLAVQGPKSRSLMSEIIWTPPHQTAMADLEWFRFTVGRIGGPMGAPVVVSRTGYTGELGYEIFCHPKDGATVFDAVWTAGEPLGIKPMGLDGLDLVRIEAGLVFADYEFCSQTDPFEAGIGFTVPLKSKTGDFIGRDALQRRKDTPARKLVGLDLAGQEPVAHGDPVCKGRAQVGEVTSAMFSPRLGRWIALARLDVTQTEPGTELHVGQLEPGLKRIPAAVVPFPHYDPKKTRPRS</sequence>
<dbReference type="Pfam" id="PF08669">
    <property type="entry name" value="GCV_T_C"/>
    <property type="match status" value="1"/>
</dbReference>
<evidence type="ECO:0000259" key="3">
    <source>
        <dbReference type="Pfam" id="PF08669"/>
    </source>
</evidence>
<dbReference type="SUPFAM" id="SSF101790">
    <property type="entry name" value="Aminomethyltransferase beta-barrel domain"/>
    <property type="match status" value="1"/>
</dbReference>
<feature type="domain" description="GCVT N-terminal" evidence="2">
    <location>
        <begin position="417"/>
        <end position="680"/>
    </location>
</feature>
<feature type="domain" description="DUF1989" evidence="4">
    <location>
        <begin position="195"/>
        <end position="362"/>
    </location>
</feature>
<dbReference type="Pfam" id="PF01571">
    <property type="entry name" value="GCV_T"/>
    <property type="match status" value="1"/>
</dbReference>
<dbReference type="InterPro" id="IPR013977">
    <property type="entry name" value="GcvT_C"/>
</dbReference>
<proteinExistence type="predicted"/>
<dbReference type="Proteomes" id="UP000444174">
    <property type="component" value="Unassembled WGS sequence"/>
</dbReference>
<protein>
    <submittedName>
        <fullName evidence="5">DUF1989 domain-containing protein</fullName>
    </submittedName>
</protein>
<dbReference type="EMBL" id="WIBF01000005">
    <property type="protein sequence ID" value="MQQ08878.1"/>
    <property type="molecule type" value="Genomic_DNA"/>
</dbReference>
<evidence type="ECO:0000313" key="6">
    <source>
        <dbReference type="Proteomes" id="UP000444174"/>
    </source>
</evidence>
<dbReference type="InterPro" id="IPR018959">
    <property type="entry name" value="DUF1989"/>
</dbReference>
<evidence type="ECO:0000259" key="4">
    <source>
        <dbReference type="Pfam" id="PF09347"/>
    </source>
</evidence>
<keyword evidence="6" id="KW-1185">Reference proteome</keyword>
<feature type="domain" description="Aminomethyltransferase C-terminal" evidence="3">
    <location>
        <begin position="701"/>
        <end position="782"/>
    </location>
</feature>
<evidence type="ECO:0000259" key="2">
    <source>
        <dbReference type="Pfam" id="PF01571"/>
    </source>
</evidence>
<dbReference type="PANTHER" id="PTHR43757:SF2">
    <property type="entry name" value="AMINOMETHYLTRANSFERASE, MITOCHONDRIAL"/>
    <property type="match status" value="1"/>
</dbReference>
<dbReference type="SUPFAM" id="SSF103025">
    <property type="entry name" value="Folate-binding domain"/>
    <property type="match status" value="1"/>
</dbReference>
<name>A0A843YGD6_9RHOB</name>
<dbReference type="InterPro" id="IPR029043">
    <property type="entry name" value="GcvT/YgfZ_C"/>
</dbReference>
<dbReference type="InterPro" id="IPR027266">
    <property type="entry name" value="TrmE/GcvT-like"/>
</dbReference>
<reference evidence="5 6" key="1">
    <citation type="submission" date="2019-10" db="EMBL/GenBank/DDBJ databases">
        <title>Epibacterium sp. nov., isolated from seawater.</title>
        <authorList>
            <person name="Zhang X."/>
            <person name="Li N."/>
        </authorList>
    </citation>
    <scope>NUCLEOTIDE SEQUENCE [LARGE SCALE GENOMIC DNA]</scope>
    <source>
        <strain evidence="5 6">SM1979</strain>
    </source>
</reference>
<dbReference type="RefSeq" id="WP_153215816.1">
    <property type="nucleotide sequence ID" value="NZ_WIBF01000005.1"/>
</dbReference>
<feature type="region of interest" description="Disordered" evidence="1">
    <location>
        <begin position="1"/>
        <end position="32"/>
    </location>
</feature>
<dbReference type="PANTHER" id="PTHR43757">
    <property type="entry name" value="AMINOMETHYLTRANSFERASE"/>
    <property type="match status" value="1"/>
</dbReference>
<gene>
    <name evidence="5" type="ORF">GFB49_10465</name>
</gene>